<reference evidence="1" key="1">
    <citation type="submission" date="2021-01" db="EMBL/GenBank/DDBJ databases">
        <authorList>
            <consortium name="Genoscope - CEA"/>
            <person name="William W."/>
        </authorList>
    </citation>
    <scope>NUCLEOTIDE SEQUENCE</scope>
</reference>
<organism evidence="1 2">
    <name type="scientific">Paramecium sonneborni</name>
    <dbReference type="NCBI Taxonomy" id="65129"/>
    <lineage>
        <taxon>Eukaryota</taxon>
        <taxon>Sar</taxon>
        <taxon>Alveolata</taxon>
        <taxon>Ciliophora</taxon>
        <taxon>Intramacronucleata</taxon>
        <taxon>Oligohymenophorea</taxon>
        <taxon>Peniculida</taxon>
        <taxon>Parameciidae</taxon>
        <taxon>Paramecium</taxon>
    </lineage>
</organism>
<evidence type="ECO:0000313" key="1">
    <source>
        <dbReference type="EMBL" id="CAD8073911.1"/>
    </source>
</evidence>
<dbReference type="OrthoDB" id="313012at2759"/>
<name>A0A8S1M7U5_9CILI</name>
<gene>
    <name evidence="1" type="ORF">PSON_ATCC_30995.1.T0310203</name>
</gene>
<keyword evidence="2" id="KW-1185">Reference proteome</keyword>
<sequence>MNIINQLLAGANLFRLNFQMCNNNKNVIPQPKEKEEQLNLLQNTIFSNLLMASQMKTVQQSQSQQLAVVPKSKKISKRNNNCGHPEKEHYAKGMCNNCYHKYGRTKKPWICGHDKLYAQGLCQNCYINKYNQKRREQGDNEILKQEIPNQFQLEQQQS</sequence>
<evidence type="ECO:0000313" key="2">
    <source>
        <dbReference type="Proteomes" id="UP000692954"/>
    </source>
</evidence>
<dbReference type="AlphaFoldDB" id="A0A8S1M7U5"/>
<dbReference type="EMBL" id="CAJJDN010000031">
    <property type="protein sequence ID" value="CAD8073911.1"/>
    <property type="molecule type" value="Genomic_DNA"/>
</dbReference>
<comment type="caution">
    <text evidence="1">The sequence shown here is derived from an EMBL/GenBank/DDBJ whole genome shotgun (WGS) entry which is preliminary data.</text>
</comment>
<dbReference type="Proteomes" id="UP000692954">
    <property type="component" value="Unassembled WGS sequence"/>
</dbReference>
<protein>
    <submittedName>
        <fullName evidence="1">Uncharacterized protein</fullName>
    </submittedName>
</protein>
<accession>A0A8S1M7U5</accession>
<proteinExistence type="predicted"/>